<proteinExistence type="predicted"/>
<dbReference type="Proteomes" id="UP000838324">
    <property type="component" value="Unassembled WGS sequence"/>
</dbReference>
<gene>
    <name evidence="1" type="ORF">PAECIP111892_05292</name>
</gene>
<keyword evidence="2" id="KW-1185">Reference proteome</keyword>
<organism evidence="1 2">
    <name type="scientific">Paenibacillus auburnensis</name>
    <dbReference type="NCBI Taxonomy" id="2905649"/>
    <lineage>
        <taxon>Bacteria</taxon>
        <taxon>Bacillati</taxon>
        <taxon>Bacillota</taxon>
        <taxon>Bacilli</taxon>
        <taxon>Bacillales</taxon>
        <taxon>Paenibacillaceae</taxon>
        <taxon>Paenibacillus</taxon>
    </lineage>
</organism>
<evidence type="ECO:0000313" key="1">
    <source>
        <dbReference type="EMBL" id="CAH1223170.1"/>
    </source>
</evidence>
<accession>A0ABM9CTG3</accession>
<reference evidence="1" key="1">
    <citation type="submission" date="2022-01" db="EMBL/GenBank/DDBJ databases">
        <authorList>
            <person name="Criscuolo A."/>
        </authorList>
    </citation>
    <scope>NUCLEOTIDE SEQUENCE</scope>
    <source>
        <strain evidence="1">CIP111892</strain>
    </source>
</reference>
<sequence length="37" mass="3741">MKRKVAALLVVSSLLLGAVIPGISQAIFVPLNVHGGA</sequence>
<evidence type="ECO:0000313" key="2">
    <source>
        <dbReference type="Proteomes" id="UP000838324"/>
    </source>
</evidence>
<name>A0ABM9CTG3_9BACL</name>
<dbReference type="EMBL" id="CAKMMG010000012">
    <property type="protein sequence ID" value="CAH1223170.1"/>
    <property type="molecule type" value="Genomic_DNA"/>
</dbReference>
<comment type="caution">
    <text evidence="1">The sequence shown here is derived from an EMBL/GenBank/DDBJ whole genome shotgun (WGS) entry which is preliminary data.</text>
</comment>
<protein>
    <submittedName>
        <fullName evidence="1">Uncharacterized protein</fullName>
    </submittedName>
</protein>